<dbReference type="SUPFAM" id="SSF46785">
    <property type="entry name" value="Winged helix' DNA-binding domain"/>
    <property type="match status" value="1"/>
</dbReference>
<dbReference type="GO" id="GO:0003700">
    <property type="term" value="F:DNA-binding transcription factor activity"/>
    <property type="evidence" value="ECO:0007669"/>
    <property type="project" value="InterPro"/>
</dbReference>
<dbReference type="Proteomes" id="UP000281112">
    <property type="component" value="Unassembled WGS sequence"/>
</dbReference>
<dbReference type="PRINTS" id="PR00039">
    <property type="entry name" value="HTHLYSR"/>
</dbReference>
<accession>A0A3N9TE12</accession>
<dbReference type="GO" id="GO:0006351">
    <property type="term" value="P:DNA-templated transcription"/>
    <property type="evidence" value="ECO:0007669"/>
    <property type="project" value="TreeGrafter"/>
</dbReference>
<gene>
    <name evidence="6" type="ORF">EES38_14160</name>
</gene>
<dbReference type="InterPro" id="IPR005119">
    <property type="entry name" value="LysR_subst-bd"/>
</dbReference>
<reference evidence="6 7" key="1">
    <citation type="submission" date="2018-11" db="EMBL/GenBank/DDBJ databases">
        <title>Vibrio LJC006 sp. nov., isolated from seawater during the bloom of the enteromorpha.</title>
        <authorList>
            <person name="Liang J."/>
        </authorList>
    </citation>
    <scope>NUCLEOTIDE SEQUENCE [LARGE SCALE GENOMIC DNA]</scope>
    <source>
        <strain evidence="6 7">LJC006</strain>
    </source>
</reference>
<dbReference type="InterPro" id="IPR036390">
    <property type="entry name" value="WH_DNA-bd_sf"/>
</dbReference>
<feature type="domain" description="HTH lysR-type" evidence="5">
    <location>
        <begin position="5"/>
        <end position="62"/>
    </location>
</feature>
<dbReference type="PANTHER" id="PTHR30537:SF32">
    <property type="entry name" value="HTH-TYPE TRANSCRIPTIONAL REGULATOR DSDC"/>
    <property type="match status" value="1"/>
</dbReference>
<dbReference type="CDD" id="cd08432">
    <property type="entry name" value="PBP2_GcdR_TrpI_HvrB_AmpR_like"/>
    <property type="match status" value="1"/>
</dbReference>
<dbReference type="AlphaFoldDB" id="A0A3N9TE12"/>
<evidence type="ECO:0000256" key="3">
    <source>
        <dbReference type="ARBA" id="ARBA00023125"/>
    </source>
</evidence>
<keyword evidence="4" id="KW-0804">Transcription</keyword>
<dbReference type="RefSeq" id="WP_124937858.1">
    <property type="nucleotide sequence ID" value="NZ_RJVQ01000006.1"/>
</dbReference>
<dbReference type="FunFam" id="1.10.10.10:FF:000001">
    <property type="entry name" value="LysR family transcriptional regulator"/>
    <property type="match status" value="1"/>
</dbReference>
<dbReference type="EMBL" id="RJVQ01000006">
    <property type="protein sequence ID" value="RQW62320.1"/>
    <property type="molecule type" value="Genomic_DNA"/>
</dbReference>
<dbReference type="InterPro" id="IPR036388">
    <property type="entry name" value="WH-like_DNA-bd_sf"/>
</dbReference>
<protein>
    <submittedName>
        <fullName evidence="6">LysR family transcriptional regulator</fullName>
    </submittedName>
</protein>
<dbReference type="OrthoDB" id="5526340at2"/>
<evidence type="ECO:0000313" key="6">
    <source>
        <dbReference type="EMBL" id="RQW62320.1"/>
    </source>
</evidence>
<sequence>MIKSHLASQLATFVHVAQYSSFSQASRAMHLTTGAISQQLLQLEETLGFSLFERHSRGVNLTPQGQVLVSVAEKSFEDLEKTIDMLSSQGIRKEVKLKLTPSFAFKWLVPRLESFYRDYPDIQIQTFAEGALVDSDRRDYDLAIDYGPIPYRRAYAELLFEEYLVPVMSPGYLAKHTWMLDSSLGSEWDKVVFLHDAMPWANAPRDFEWLYWSSEMRMDIPAHQGHFFNRTDMAMSAAEAGLGIAMARKALIANELESQRLVAPFGEIKANAGYYLLSQNPNEATEIFVRWLKKQIE</sequence>
<dbReference type="Pfam" id="PF03466">
    <property type="entry name" value="LysR_substrate"/>
    <property type="match status" value="1"/>
</dbReference>
<dbReference type="Gene3D" id="3.40.190.10">
    <property type="entry name" value="Periplasmic binding protein-like II"/>
    <property type="match status" value="2"/>
</dbReference>
<keyword evidence="2" id="KW-0805">Transcription regulation</keyword>
<dbReference type="PANTHER" id="PTHR30537">
    <property type="entry name" value="HTH-TYPE TRANSCRIPTIONAL REGULATOR"/>
    <property type="match status" value="1"/>
</dbReference>
<evidence type="ECO:0000256" key="1">
    <source>
        <dbReference type="ARBA" id="ARBA00009437"/>
    </source>
</evidence>
<comment type="caution">
    <text evidence="6">The sequence shown here is derived from an EMBL/GenBank/DDBJ whole genome shotgun (WGS) entry which is preliminary data.</text>
</comment>
<name>A0A3N9TE12_9VIBR</name>
<organism evidence="6 7">
    <name type="scientific">Vibrio viridaestus</name>
    <dbReference type="NCBI Taxonomy" id="2487322"/>
    <lineage>
        <taxon>Bacteria</taxon>
        <taxon>Pseudomonadati</taxon>
        <taxon>Pseudomonadota</taxon>
        <taxon>Gammaproteobacteria</taxon>
        <taxon>Vibrionales</taxon>
        <taxon>Vibrionaceae</taxon>
        <taxon>Vibrio</taxon>
    </lineage>
</organism>
<comment type="similarity">
    <text evidence="1">Belongs to the LysR transcriptional regulatory family.</text>
</comment>
<proteinExistence type="inferred from homology"/>
<dbReference type="GO" id="GO:0043565">
    <property type="term" value="F:sequence-specific DNA binding"/>
    <property type="evidence" value="ECO:0007669"/>
    <property type="project" value="TreeGrafter"/>
</dbReference>
<dbReference type="Gene3D" id="1.10.10.10">
    <property type="entry name" value="Winged helix-like DNA-binding domain superfamily/Winged helix DNA-binding domain"/>
    <property type="match status" value="1"/>
</dbReference>
<keyword evidence="3" id="KW-0238">DNA-binding</keyword>
<evidence type="ECO:0000313" key="7">
    <source>
        <dbReference type="Proteomes" id="UP000281112"/>
    </source>
</evidence>
<dbReference type="InterPro" id="IPR000847">
    <property type="entry name" value="LysR_HTH_N"/>
</dbReference>
<evidence type="ECO:0000259" key="5">
    <source>
        <dbReference type="PROSITE" id="PS50931"/>
    </source>
</evidence>
<dbReference type="PROSITE" id="PS50931">
    <property type="entry name" value="HTH_LYSR"/>
    <property type="match status" value="1"/>
</dbReference>
<dbReference type="SUPFAM" id="SSF53850">
    <property type="entry name" value="Periplasmic binding protein-like II"/>
    <property type="match status" value="1"/>
</dbReference>
<evidence type="ECO:0000256" key="2">
    <source>
        <dbReference type="ARBA" id="ARBA00023015"/>
    </source>
</evidence>
<dbReference type="InterPro" id="IPR058163">
    <property type="entry name" value="LysR-type_TF_proteobact-type"/>
</dbReference>
<dbReference type="Pfam" id="PF00126">
    <property type="entry name" value="HTH_1"/>
    <property type="match status" value="1"/>
</dbReference>
<evidence type="ECO:0000256" key="4">
    <source>
        <dbReference type="ARBA" id="ARBA00023163"/>
    </source>
</evidence>
<keyword evidence="7" id="KW-1185">Reference proteome</keyword>